<dbReference type="STRING" id="1798482.A2763_04340"/>
<gene>
    <name evidence="2" type="ORF">A2763_04340</name>
</gene>
<dbReference type="Proteomes" id="UP000178370">
    <property type="component" value="Unassembled WGS sequence"/>
</dbReference>
<name>A0A1F6CMW5_9BACT</name>
<accession>A0A1F6CMW5</accession>
<comment type="caution">
    <text evidence="2">The sequence shown here is derived from an EMBL/GenBank/DDBJ whole genome shotgun (WGS) entry which is preliminary data.</text>
</comment>
<proteinExistence type="predicted"/>
<evidence type="ECO:0000313" key="2">
    <source>
        <dbReference type="EMBL" id="OGG50564.1"/>
    </source>
</evidence>
<feature type="region of interest" description="Disordered" evidence="1">
    <location>
        <begin position="28"/>
        <end position="49"/>
    </location>
</feature>
<sequence length="77" mass="8779">MTFEDLKRQGDDIGDSVQKDLNQRIEGASERHDQEVEPIGEDALPPVKPEPDEIIAEAWLDENDPERKGKNKPEQQL</sequence>
<dbReference type="AlphaFoldDB" id="A0A1F6CMW5"/>
<protein>
    <submittedName>
        <fullName evidence="2">Uncharacterized protein</fullName>
    </submittedName>
</protein>
<evidence type="ECO:0000256" key="1">
    <source>
        <dbReference type="SAM" id="MobiDB-lite"/>
    </source>
</evidence>
<reference evidence="2 3" key="1">
    <citation type="journal article" date="2016" name="Nat. Commun.">
        <title>Thousands of microbial genomes shed light on interconnected biogeochemical processes in an aquifer system.</title>
        <authorList>
            <person name="Anantharaman K."/>
            <person name="Brown C.T."/>
            <person name="Hug L.A."/>
            <person name="Sharon I."/>
            <person name="Castelle C.J."/>
            <person name="Probst A.J."/>
            <person name="Thomas B.C."/>
            <person name="Singh A."/>
            <person name="Wilkins M.J."/>
            <person name="Karaoz U."/>
            <person name="Brodie E.L."/>
            <person name="Williams K.H."/>
            <person name="Hubbard S.S."/>
            <person name="Banfield J.F."/>
        </authorList>
    </citation>
    <scope>NUCLEOTIDE SEQUENCE [LARGE SCALE GENOMIC DNA]</scope>
</reference>
<organism evidence="2 3">
    <name type="scientific">Candidatus Kaiserbacteria bacterium RIFCSPHIGHO2_01_FULL_54_36</name>
    <dbReference type="NCBI Taxonomy" id="1798482"/>
    <lineage>
        <taxon>Bacteria</taxon>
        <taxon>Candidatus Kaiseribacteriota</taxon>
    </lineage>
</organism>
<dbReference type="EMBL" id="MFKV01000011">
    <property type="protein sequence ID" value="OGG50564.1"/>
    <property type="molecule type" value="Genomic_DNA"/>
</dbReference>
<evidence type="ECO:0000313" key="3">
    <source>
        <dbReference type="Proteomes" id="UP000178370"/>
    </source>
</evidence>